<keyword evidence="5" id="KW-0378">Hydrolase</keyword>
<proteinExistence type="inferred from homology"/>
<accession>A0ABM7S7G8</accession>
<evidence type="ECO:0000256" key="6">
    <source>
        <dbReference type="ARBA" id="ARBA00022807"/>
    </source>
</evidence>
<feature type="domain" description="LysM" evidence="7">
    <location>
        <begin position="1"/>
        <end position="41"/>
    </location>
</feature>
<dbReference type="SUPFAM" id="SSF54001">
    <property type="entry name" value="Cysteine proteinases"/>
    <property type="match status" value="1"/>
</dbReference>
<dbReference type="PROSITE" id="PS51935">
    <property type="entry name" value="NLPC_P60"/>
    <property type="match status" value="1"/>
</dbReference>
<evidence type="ECO:0000256" key="5">
    <source>
        <dbReference type="ARBA" id="ARBA00022801"/>
    </source>
</evidence>
<dbReference type="PANTHER" id="PTHR47360:SF1">
    <property type="entry name" value="ENDOPEPTIDASE NLPC-RELATED"/>
    <property type="match status" value="1"/>
</dbReference>
<feature type="domain" description="NlpC/P60" evidence="8">
    <location>
        <begin position="208"/>
        <end position="334"/>
    </location>
</feature>
<keyword evidence="10" id="KW-1185">Reference proteome</keyword>
<keyword evidence="4" id="KW-0677">Repeat</keyword>
<feature type="domain" description="LysM" evidence="7">
    <location>
        <begin position="56"/>
        <end position="100"/>
    </location>
</feature>
<dbReference type="Gene3D" id="3.90.1720.10">
    <property type="entry name" value="endopeptidase domain like (from Nostoc punctiforme)"/>
    <property type="match status" value="1"/>
</dbReference>
<evidence type="ECO:0000256" key="4">
    <source>
        <dbReference type="ARBA" id="ARBA00022737"/>
    </source>
</evidence>
<dbReference type="InterPro" id="IPR052062">
    <property type="entry name" value="Murein_DD/LD_carboxypeptidase"/>
</dbReference>
<dbReference type="InterPro" id="IPR038765">
    <property type="entry name" value="Papain-like_cys_pep_sf"/>
</dbReference>
<dbReference type="Gene3D" id="3.10.350.10">
    <property type="entry name" value="LysM domain"/>
    <property type="match status" value="3"/>
</dbReference>
<evidence type="ECO:0000256" key="2">
    <source>
        <dbReference type="ARBA" id="ARBA00022670"/>
    </source>
</evidence>
<sequence>MSAGETIYAIAKKYDVKEKAIFDVNPNLKGKYLQIGQVITVPKKVKTIETVLILPETYKVEKGDTFYGISKKFNLSINEIQKLNPDLDSRDLKIGMIVQLKKKEEVVEVEQPTITPSENNVENQDVEEDLNAVDVIHVVKKGETLYRIARKYDTSVSKLQELNPNLDKTLPMNYQLVIRKGVQTENVEVVAVKDEEINEVENSSQVTLALADALILKSSEFLGVRYRSGGTTKAGFDCSGLMCTTFKEIDINLPRTSRDQANYGIKVKRKQAQKGDLIFFATNRRRTISHVGMITEVNGDEIKFIHSSTSSGVIISSLNEDYYKKRFVQINRVLK</sequence>
<evidence type="ECO:0000259" key="8">
    <source>
        <dbReference type="PROSITE" id="PS51935"/>
    </source>
</evidence>
<keyword evidence="6" id="KW-0788">Thiol protease</keyword>
<dbReference type="SMART" id="SM00257">
    <property type="entry name" value="LysM"/>
    <property type="match status" value="3"/>
</dbReference>
<dbReference type="PANTHER" id="PTHR47360">
    <property type="entry name" value="MUREIN DD-ENDOPEPTIDASE MEPS/MUREIN LD-CARBOXYPEPTIDASE"/>
    <property type="match status" value="1"/>
</dbReference>
<comment type="similarity">
    <text evidence="1">Belongs to the peptidase C40 family.</text>
</comment>
<dbReference type="Pfam" id="PF00877">
    <property type="entry name" value="NLPC_P60"/>
    <property type="match status" value="1"/>
</dbReference>
<evidence type="ECO:0000313" key="9">
    <source>
        <dbReference type="EMBL" id="BCY28573.1"/>
    </source>
</evidence>
<dbReference type="InterPro" id="IPR036779">
    <property type="entry name" value="LysM_dom_sf"/>
</dbReference>
<keyword evidence="3" id="KW-0732">Signal</keyword>
<dbReference type="InterPro" id="IPR018392">
    <property type="entry name" value="LysM"/>
</dbReference>
<dbReference type="CDD" id="cd00118">
    <property type="entry name" value="LysM"/>
    <property type="match status" value="3"/>
</dbReference>
<evidence type="ECO:0000313" key="10">
    <source>
        <dbReference type="Proteomes" id="UP000825258"/>
    </source>
</evidence>
<dbReference type="Proteomes" id="UP000825258">
    <property type="component" value="Chromosome"/>
</dbReference>
<name>A0ABM7S7G8_9FLAO</name>
<dbReference type="Pfam" id="PF01476">
    <property type="entry name" value="LysM"/>
    <property type="match status" value="3"/>
</dbReference>
<organism evidence="9 10">
    <name type="scientific">Flavobacterium okayamense</name>
    <dbReference type="NCBI Taxonomy" id="2830782"/>
    <lineage>
        <taxon>Bacteria</taxon>
        <taxon>Pseudomonadati</taxon>
        <taxon>Bacteroidota</taxon>
        <taxon>Flavobacteriia</taxon>
        <taxon>Flavobacteriales</taxon>
        <taxon>Flavobacteriaceae</taxon>
        <taxon>Flavobacterium</taxon>
    </lineage>
</organism>
<evidence type="ECO:0000256" key="3">
    <source>
        <dbReference type="ARBA" id="ARBA00022729"/>
    </source>
</evidence>
<dbReference type="EMBL" id="AP024749">
    <property type="protein sequence ID" value="BCY28573.1"/>
    <property type="molecule type" value="Genomic_DNA"/>
</dbReference>
<feature type="domain" description="LysM" evidence="7">
    <location>
        <begin position="135"/>
        <end position="178"/>
    </location>
</feature>
<reference evidence="9 10" key="1">
    <citation type="submission" date="2021-06" db="EMBL/GenBank/DDBJ databases">
        <title>Whole genome sequences of Flavobacterium sp. KK2020170 and assembly.</title>
        <authorList>
            <person name="Kitahara K."/>
            <person name="Miyoshi S."/>
            <person name="Uesaka K."/>
        </authorList>
    </citation>
    <scope>NUCLEOTIDE SEQUENCE [LARGE SCALE GENOMIC DNA]</scope>
    <source>
        <strain evidence="9 10">KK2020170</strain>
    </source>
</reference>
<dbReference type="PROSITE" id="PS51782">
    <property type="entry name" value="LYSM"/>
    <property type="match status" value="3"/>
</dbReference>
<evidence type="ECO:0000259" key="7">
    <source>
        <dbReference type="PROSITE" id="PS51782"/>
    </source>
</evidence>
<dbReference type="SUPFAM" id="SSF54106">
    <property type="entry name" value="LysM domain"/>
    <property type="match status" value="3"/>
</dbReference>
<keyword evidence="2" id="KW-0645">Protease</keyword>
<gene>
    <name evidence="9" type="ORF">KK2020170_14410</name>
</gene>
<evidence type="ECO:0000256" key="1">
    <source>
        <dbReference type="ARBA" id="ARBA00007074"/>
    </source>
</evidence>
<protein>
    <submittedName>
        <fullName evidence="9">Peptidoglycan endopeptidase</fullName>
    </submittedName>
</protein>
<dbReference type="InterPro" id="IPR000064">
    <property type="entry name" value="NLP_P60_dom"/>
</dbReference>